<evidence type="ECO:0000313" key="4">
    <source>
        <dbReference type="Proteomes" id="UP001419268"/>
    </source>
</evidence>
<feature type="compositionally biased region" description="Basic and acidic residues" evidence="2">
    <location>
        <begin position="8"/>
        <end position="19"/>
    </location>
</feature>
<feature type="region of interest" description="Disordered" evidence="2">
    <location>
        <begin position="1"/>
        <end position="32"/>
    </location>
</feature>
<protein>
    <submittedName>
        <fullName evidence="3">Uncharacterized protein</fullName>
    </submittedName>
</protein>
<dbReference type="AlphaFoldDB" id="A0AAP0E8L3"/>
<organism evidence="3 4">
    <name type="scientific">Stephania cephalantha</name>
    <dbReference type="NCBI Taxonomy" id="152367"/>
    <lineage>
        <taxon>Eukaryota</taxon>
        <taxon>Viridiplantae</taxon>
        <taxon>Streptophyta</taxon>
        <taxon>Embryophyta</taxon>
        <taxon>Tracheophyta</taxon>
        <taxon>Spermatophyta</taxon>
        <taxon>Magnoliopsida</taxon>
        <taxon>Ranunculales</taxon>
        <taxon>Menispermaceae</taxon>
        <taxon>Menispermoideae</taxon>
        <taxon>Cissampelideae</taxon>
        <taxon>Stephania</taxon>
    </lineage>
</organism>
<keyword evidence="1" id="KW-0175">Coiled coil</keyword>
<evidence type="ECO:0000313" key="3">
    <source>
        <dbReference type="EMBL" id="KAK9088656.1"/>
    </source>
</evidence>
<name>A0AAP0E8L3_9MAGN</name>
<sequence length="69" mass="8129">MLTLLNLDGHRGKDFEQSKSTKNAQNVGYGKDVERLKSNKEIEELNLRNAELQHKLREQRMLGRSRENY</sequence>
<dbReference type="EMBL" id="JBBNAG010000012">
    <property type="protein sequence ID" value="KAK9088656.1"/>
    <property type="molecule type" value="Genomic_DNA"/>
</dbReference>
<feature type="coiled-coil region" evidence="1">
    <location>
        <begin position="33"/>
        <end position="62"/>
    </location>
</feature>
<dbReference type="Proteomes" id="UP001419268">
    <property type="component" value="Unassembled WGS sequence"/>
</dbReference>
<reference evidence="3 4" key="1">
    <citation type="submission" date="2024-01" db="EMBL/GenBank/DDBJ databases">
        <title>Genome assemblies of Stephania.</title>
        <authorList>
            <person name="Yang L."/>
        </authorList>
    </citation>
    <scope>NUCLEOTIDE SEQUENCE [LARGE SCALE GENOMIC DNA]</scope>
    <source>
        <strain evidence="3">JXDWG</strain>
        <tissue evidence="3">Leaf</tissue>
    </source>
</reference>
<comment type="caution">
    <text evidence="3">The sequence shown here is derived from an EMBL/GenBank/DDBJ whole genome shotgun (WGS) entry which is preliminary data.</text>
</comment>
<gene>
    <name evidence="3" type="ORF">Scep_027738</name>
</gene>
<proteinExistence type="predicted"/>
<keyword evidence="4" id="KW-1185">Reference proteome</keyword>
<evidence type="ECO:0000256" key="1">
    <source>
        <dbReference type="SAM" id="Coils"/>
    </source>
</evidence>
<accession>A0AAP0E8L3</accession>
<evidence type="ECO:0000256" key="2">
    <source>
        <dbReference type="SAM" id="MobiDB-lite"/>
    </source>
</evidence>